<dbReference type="AlphaFoldDB" id="A0A1V9YFB6"/>
<sequence>MHHLLHEVRRAASVAAGVVIYASLGSSYSISAWNGQLKDALNMTQPEIAFVSSCYSFGMYNTIWAGFFHDRFGTRWSMIVALLLLTACYALAAYLTAAPWLPKWYIALCFGSIGQAGGFAVVAGLAANEGIYGGRRRGAVIGLLLATYSAGGAIFACVYHGVYDHDVAEFFRFMSFEQAVMALLGLLLLIPPPSRRIKLEDEDIPLLPPADDITLGALLADERFWLLFVPVMVGVGSALFVLNNIAFLLESYGRSSTLVPGYVSAFSVCNMGGRLAMGLISDKFAASRTRAWFLSAGVVFMMLTQGIFLFVPASYLVVPIVCAGLAEGCIFAMFPVVTRELFGAVHFGKNFGLISLANAVGFPLLLGPLSSFLYRWATPEGSATCFGPRCFTPTFLVMLLLCAVAFVASVRLQRHMHVFSPHTA</sequence>
<evidence type="ECO:0000313" key="7">
    <source>
        <dbReference type="EMBL" id="OQR84435.1"/>
    </source>
</evidence>
<evidence type="ECO:0000256" key="2">
    <source>
        <dbReference type="ARBA" id="ARBA00022692"/>
    </source>
</evidence>
<evidence type="ECO:0000256" key="5">
    <source>
        <dbReference type="SAM" id="Phobius"/>
    </source>
</evidence>
<dbReference type="GO" id="GO:0016020">
    <property type="term" value="C:membrane"/>
    <property type="evidence" value="ECO:0007669"/>
    <property type="project" value="UniProtKB-SubCell"/>
</dbReference>
<protein>
    <submittedName>
        <fullName evidence="7">Major Facilitator Superfamily (MFS)</fullName>
    </submittedName>
</protein>
<dbReference type="InterPro" id="IPR011701">
    <property type="entry name" value="MFS"/>
</dbReference>
<feature type="transmembrane region" description="Helical" evidence="5">
    <location>
        <begin position="79"/>
        <end position="98"/>
    </location>
</feature>
<comment type="caution">
    <text evidence="7">The sequence shown here is derived from an EMBL/GenBank/DDBJ whole genome shotgun (WGS) entry which is preliminary data.</text>
</comment>
<dbReference type="STRING" id="1202772.A0A1V9YFB6"/>
<feature type="transmembrane region" description="Helical" evidence="5">
    <location>
        <begin position="139"/>
        <end position="161"/>
    </location>
</feature>
<comment type="subcellular location">
    <subcellularLocation>
        <location evidence="1">Membrane</location>
        <topology evidence="1">Multi-pass membrane protein</topology>
    </subcellularLocation>
</comment>
<gene>
    <name evidence="7" type="ORF">ACHHYP_13393</name>
</gene>
<evidence type="ECO:0000256" key="1">
    <source>
        <dbReference type="ARBA" id="ARBA00004141"/>
    </source>
</evidence>
<evidence type="ECO:0000259" key="6">
    <source>
        <dbReference type="PROSITE" id="PS50850"/>
    </source>
</evidence>
<feature type="transmembrane region" description="Helical" evidence="5">
    <location>
        <begin position="350"/>
        <end position="374"/>
    </location>
</feature>
<evidence type="ECO:0000313" key="8">
    <source>
        <dbReference type="Proteomes" id="UP000243579"/>
    </source>
</evidence>
<keyword evidence="8" id="KW-1185">Reference proteome</keyword>
<name>A0A1V9YFB6_ACHHY</name>
<feature type="transmembrane region" description="Helical" evidence="5">
    <location>
        <begin position="317"/>
        <end position="338"/>
    </location>
</feature>
<dbReference type="GO" id="GO:0022857">
    <property type="term" value="F:transmembrane transporter activity"/>
    <property type="evidence" value="ECO:0007669"/>
    <property type="project" value="InterPro"/>
</dbReference>
<keyword evidence="2 5" id="KW-0812">Transmembrane</keyword>
<feature type="transmembrane region" description="Helical" evidence="5">
    <location>
        <begin position="48"/>
        <end position="67"/>
    </location>
</feature>
<evidence type="ECO:0000256" key="3">
    <source>
        <dbReference type="ARBA" id="ARBA00022989"/>
    </source>
</evidence>
<evidence type="ECO:0000256" key="4">
    <source>
        <dbReference type="ARBA" id="ARBA00023136"/>
    </source>
</evidence>
<dbReference type="Pfam" id="PF07690">
    <property type="entry name" value="MFS_1"/>
    <property type="match status" value="1"/>
</dbReference>
<dbReference type="InterPro" id="IPR020846">
    <property type="entry name" value="MFS_dom"/>
</dbReference>
<keyword evidence="4 5" id="KW-0472">Membrane</keyword>
<dbReference type="OrthoDB" id="410267at2759"/>
<reference evidence="7 8" key="1">
    <citation type="journal article" date="2014" name="Genome Biol. Evol.">
        <title>The secreted proteins of Achlya hypogyna and Thraustotheca clavata identify the ancestral oomycete secretome and reveal gene acquisitions by horizontal gene transfer.</title>
        <authorList>
            <person name="Misner I."/>
            <person name="Blouin N."/>
            <person name="Leonard G."/>
            <person name="Richards T.A."/>
            <person name="Lane C.E."/>
        </authorList>
    </citation>
    <scope>NUCLEOTIDE SEQUENCE [LARGE SCALE GENOMIC DNA]</scope>
    <source>
        <strain evidence="7 8">ATCC 48635</strain>
    </source>
</reference>
<dbReference type="EMBL" id="JNBR01001862">
    <property type="protein sequence ID" value="OQR84435.1"/>
    <property type="molecule type" value="Genomic_DNA"/>
</dbReference>
<feature type="transmembrane region" description="Helical" evidence="5">
    <location>
        <begin position="104"/>
        <end position="127"/>
    </location>
</feature>
<feature type="domain" description="Major facilitator superfamily (MFS) profile" evidence="6">
    <location>
        <begin position="1"/>
        <end position="417"/>
    </location>
</feature>
<feature type="transmembrane region" description="Helical" evidence="5">
    <location>
        <begin position="394"/>
        <end position="412"/>
    </location>
</feature>
<dbReference type="PANTHER" id="PTHR21576:SF158">
    <property type="entry name" value="RIBOSOMAL RNA-PROCESSING PROTEIN 12-LIKE CONSERVED DOMAIN-CONTAINING PROTEIN"/>
    <property type="match status" value="1"/>
</dbReference>
<feature type="transmembrane region" description="Helical" evidence="5">
    <location>
        <begin position="173"/>
        <end position="190"/>
    </location>
</feature>
<keyword evidence="3 5" id="KW-1133">Transmembrane helix</keyword>
<dbReference type="Proteomes" id="UP000243579">
    <property type="component" value="Unassembled WGS sequence"/>
</dbReference>
<dbReference type="PANTHER" id="PTHR21576">
    <property type="entry name" value="UNCHARACTERIZED NODULIN-LIKE PROTEIN"/>
    <property type="match status" value="1"/>
</dbReference>
<feature type="transmembrane region" description="Helical" evidence="5">
    <location>
        <begin position="224"/>
        <end position="249"/>
    </location>
</feature>
<dbReference type="SUPFAM" id="SSF103473">
    <property type="entry name" value="MFS general substrate transporter"/>
    <property type="match status" value="1"/>
</dbReference>
<organism evidence="7 8">
    <name type="scientific">Achlya hypogyna</name>
    <name type="common">Oomycete</name>
    <name type="synonym">Protoachlya hypogyna</name>
    <dbReference type="NCBI Taxonomy" id="1202772"/>
    <lineage>
        <taxon>Eukaryota</taxon>
        <taxon>Sar</taxon>
        <taxon>Stramenopiles</taxon>
        <taxon>Oomycota</taxon>
        <taxon>Saprolegniomycetes</taxon>
        <taxon>Saprolegniales</taxon>
        <taxon>Achlyaceae</taxon>
        <taxon>Achlya</taxon>
    </lineage>
</organism>
<feature type="transmembrane region" description="Helical" evidence="5">
    <location>
        <begin position="12"/>
        <end position="33"/>
    </location>
</feature>
<proteinExistence type="predicted"/>
<dbReference type="PROSITE" id="PS50850">
    <property type="entry name" value="MFS"/>
    <property type="match status" value="1"/>
</dbReference>
<feature type="transmembrane region" description="Helical" evidence="5">
    <location>
        <begin position="292"/>
        <end position="311"/>
    </location>
</feature>
<accession>A0A1V9YFB6</accession>
<dbReference type="InterPro" id="IPR036259">
    <property type="entry name" value="MFS_trans_sf"/>
</dbReference>
<dbReference type="Gene3D" id="1.20.1250.20">
    <property type="entry name" value="MFS general substrate transporter like domains"/>
    <property type="match status" value="2"/>
</dbReference>
<feature type="transmembrane region" description="Helical" evidence="5">
    <location>
        <begin position="261"/>
        <end position="280"/>
    </location>
</feature>